<dbReference type="EMBL" id="KQ981650">
    <property type="protein sequence ID" value="KYN38651.1"/>
    <property type="molecule type" value="Genomic_DNA"/>
</dbReference>
<sequence length="66" mass="7893">RMCFLHTTIIVNNQRIIFDTYHKAIFSDKFLNFFSNHPLCHKRGIIISFLDKIFYVTPSLPTKKFD</sequence>
<feature type="domain" description="Helix-turn-helix" evidence="1">
    <location>
        <begin position="30"/>
        <end position="57"/>
    </location>
</feature>
<evidence type="ECO:0000313" key="3">
    <source>
        <dbReference type="Proteomes" id="UP000078541"/>
    </source>
</evidence>
<dbReference type="Proteomes" id="UP000078541">
    <property type="component" value="Unassembled WGS sequence"/>
</dbReference>
<organism evidence="2 3">
    <name type="scientific">Trachymyrmex septentrionalis</name>
    <dbReference type="NCBI Taxonomy" id="34720"/>
    <lineage>
        <taxon>Eukaryota</taxon>
        <taxon>Metazoa</taxon>
        <taxon>Ecdysozoa</taxon>
        <taxon>Arthropoda</taxon>
        <taxon>Hexapoda</taxon>
        <taxon>Insecta</taxon>
        <taxon>Pterygota</taxon>
        <taxon>Neoptera</taxon>
        <taxon>Endopterygota</taxon>
        <taxon>Hymenoptera</taxon>
        <taxon>Apocrita</taxon>
        <taxon>Aculeata</taxon>
        <taxon>Formicoidea</taxon>
        <taxon>Formicidae</taxon>
        <taxon>Myrmicinae</taxon>
        <taxon>Trachymyrmex</taxon>
    </lineage>
</organism>
<reference evidence="2 3" key="1">
    <citation type="submission" date="2016-03" db="EMBL/GenBank/DDBJ databases">
        <title>Trachymyrmex septentrionalis WGS genome.</title>
        <authorList>
            <person name="Nygaard S."/>
            <person name="Hu H."/>
            <person name="Boomsma J."/>
            <person name="Zhang G."/>
        </authorList>
    </citation>
    <scope>NUCLEOTIDE SEQUENCE [LARGE SCALE GENOMIC DNA]</scope>
    <source>
        <strain evidence="2">Tsep2-gDNA-1</strain>
        <tissue evidence="2">Whole body</tissue>
    </source>
</reference>
<name>A0A151JWF2_9HYME</name>
<gene>
    <name evidence="2" type="ORF">ALC56_06977</name>
</gene>
<protein>
    <recommendedName>
        <fullName evidence="1">Helix-turn-helix domain-containing protein</fullName>
    </recommendedName>
</protein>
<dbReference type="Pfam" id="PF26215">
    <property type="entry name" value="HTH_animal"/>
    <property type="match status" value="1"/>
</dbReference>
<keyword evidence="3" id="KW-1185">Reference proteome</keyword>
<dbReference type="InterPro" id="IPR058912">
    <property type="entry name" value="HTH_animal"/>
</dbReference>
<proteinExistence type="predicted"/>
<evidence type="ECO:0000313" key="2">
    <source>
        <dbReference type="EMBL" id="KYN38651.1"/>
    </source>
</evidence>
<feature type="non-terminal residue" evidence="2">
    <location>
        <position position="1"/>
    </location>
</feature>
<evidence type="ECO:0000259" key="1">
    <source>
        <dbReference type="Pfam" id="PF26215"/>
    </source>
</evidence>
<dbReference type="AlphaFoldDB" id="A0A151JWF2"/>
<accession>A0A151JWF2</accession>
<dbReference type="STRING" id="34720.A0A151JWF2"/>